<dbReference type="InterPro" id="IPR002323">
    <property type="entry name" value="Cyt_CIE"/>
</dbReference>
<keyword evidence="3" id="KW-0479">Metal-binding</keyword>
<keyword evidence="1" id="KW-0813">Transport</keyword>
<protein>
    <submittedName>
        <fullName evidence="8">C-type cytochrome</fullName>
    </submittedName>
</protein>
<evidence type="ECO:0000256" key="3">
    <source>
        <dbReference type="ARBA" id="ARBA00022723"/>
    </source>
</evidence>
<sequence length="166" mass="18482">MKESDMIRNLLLLFTLLVFLVACSREEPAPPEPKEEPPAVEAPQPRPMPTGPIVTSNTQELFEMGARYYHRGCAQCHNDGIEGAPRLGDVQAWQPRLDKGMHVLVENAIAGYEGDSGLMPARGGNPGMRAEAVSLAVRFMVEMAQPDEEDWDELDDEDWDEDSDEE</sequence>
<evidence type="ECO:0000256" key="2">
    <source>
        <dbReference type="ARBA" id="ARBA00022617"/>
    </source>
</evidence>
<feature type="region of interest" description="Disordered" evidence="6">
    <location>
        <begin position="144"/>
        <end position="166"/>
    </location>
</feature>
<feature type="compositionally biased region" description="Acidic residues" evidence="6">
    <location>
        <begin position="145"/>
        <end position="166"/>
    </location>
</feature>
<evidence type="ECO:0000256" key="4">
    <source>
        <dbReference type="ARBA" id="ARBA00022982"/>
    </source>
</evidence>
<evidence type="ECO:0000256" key="5">
    <source>
        <dbReference type="ARBA" id="ARBA00023004"/>
    </source>
</evidence>
<dbReference type="SUPFAM" id="SSF46626">
    <property type="entry name" value="Cytochrome c"/>
    <property type="match status" value="1"/>
</dbReference>
<evidence type="ECO:0000259" key="7">
    <source>
        <dbReference type="Pfam" id="PF00034"/>
    </source>
</evidence>
<dbReference type="Gene3D" id="1.10.760.10">
    <property type="entry name" value="Cytochrome c-like domain"/>
    <property type="match status" value="1"/>
</dbReference>
<feature type="domain" description="Cytochrome c" evidence="7">
    <location>
        <begin position="64"/>
        <end position="141"/>
    </location>
</feature>
<dbReference type="PANTHER" id="PTHR40942:SF4">
    <property type="entry name" value="CYTOCHROME C5"/>
    <property type="match status" value="1"/>
</dbReference>
<keyword evidence="9" id="KW-1185">Reference proteome</keyword>
<keyword evidence="4" id="KW-0249">Electron transport</keyword>
<dbReference type="InterPro" id="IPR009056">
    <property type="entry name" value="Cyt_c-like_dom"/>
</dbReference>
<organism evidence="8 9">
    <name type="scientific">Geoalkalibacter halelectricus</name>
    <dbReference type="NCBI Taxonomy" id="2847045"/>
    <lineage>
        <taxon>Bacteria</taxon>
        <taxon>Pseudomonadati</taxon>
        <taxon>Thermodesulfobacteriota</taxon>
        <taxon>Desulfuromonadia</taxon>
        <taxon>Desulfuromonadales</taxon>
        <taxon>Geoalkalibacteraceae</taxon>
        <taxon>Geoalkalibacter</taxon>
    </lineage>
</organism>
<name>A0ABY5ZPR3_9BACT</name>
<proteinExistence type="predicted"/>
<evidence type="ECO:0000256" key="1">
    <source>
        <dbReference type="ARBA" id="ARBA00022448"/>
    </source>
</evidence>
<evidence type="ECO:0000313" key="9">
    <source>
        <dbReference type="Proteomes" id="UP001060414"/>
    </source>
</evidence>
<dbReference type="PANTHER" id="PTHR40942">
    <property type="match status" value="1"/>
</dbReference>
<feature type="region of interest" description="Disordered" evidence="6">
    <location>
        <begin position="27"/>
        <end position="50"/>
    </location>
</feature>
<reference evidence="8" key="1">
    <citation type="journal article" date="2022" name="Environ. Microbiol.">
        <title>Geoalkalibacter halelectricus SAP #1 sp. nov. possessing extracellular electron transfer and mineral#reducing capabilities from a haloalkaline environment.</title>
        <authorList>
            <person name="Yadav S."/>
            <person name="Singh R."/>
            <person name="Sundharam S.S."/>
            <person name="Chaudhary S."/>
            <person name="Krishnamurthi S."/>
            <person name="Patil S.A."/>
        </authorList>
    </citation>
    <scope>NUCLEOTIDE SEQUENCE</scope>
    <source>
        <strain evidence="8">SAP-1</strain>
    </source>
</reference>
<keyword evidence="5" id="KW-0408">Iron</keyword>
<evidence type="ECO:0000313" key="8">
    <source>
        <dbReference type="EMBL" id="UWZ79942.1"/>
    </source>
</evidence>
<dbReference type="InterPro" id="IPR036909">
    <property type="entry name" value="Cyt_c-like_dom_sf"/>
</dbReference>
<evidence type="ECO:0000256" key="6">
    <source>
        <dbReference type="SAM" id="MobiDB-lite"/>
    </source>
</evidence>
<gene>
    <name evidence="8" type="ORF">L9S41_00745</name>
</gene>
<dbReference type="EMBL" id="CP092109">
    <property type="protein sequence ID" value="UWZ79942.1"/>
    <property type="molecule type" value="Genomic_DNA"/>
</dbReference>
<accession>A0ABY5ZPR3</accession>
<keyword evidence="2" id="KW-0349">Heme</keyword>
<dbReference type="RefSeq" id="WP_260748295.1">
    <property type="nucleotide sequence ID" value="NZ_CP092109.1"/>
</dbReference>
<dbReference type="Pfam" id="PF00034">
    <property type="entry name" value="Cytochrom_C"/>
    <property type="match status" value="1"/>
</dbReference>
<dbReference type="PROSITE" id="PS51257">
    <property type="entry name" value="PROKAR_LIPOPROTEIN"/>
    <property type="match status" value="1"/>
</dbReference>
<dbReference type="Proteomes" id="UP001060414">
    <property type="component" value="Chromosome"/>
</dbReference>
<feature type="compositionally biased region" description="Basic and acidic residues" evidence="6">
    <location>
        <begin position="27"/>
        <end position="37"/>
    </location>
</feature>
<dbReference type="PRINTS" id="PR00607">
    <property type="entry name" value="CYTCHROMECIE"/>
</dbReference>